<gene>
    <name evidence="2" type="primary">cslB_1</name>
    <name evidence="2" type="ORF">RS84_00761</name>
</gene>
<dbReference type="RefSeq" id="WP_045256394.1">
    <property type="nucleotide sequence ID" value="NZ_JYJB01000005.1"/>
</dbReference>
<evidence type="ECO:0000256" key="1">
    <source>
        <dbReference type="SAM" id="SignalP"/>
    </source>
</evidence>
<dbReference type="Pfam" id="PF14592">
    <property type="entry name" value="Chondroitinas_B"/>
    <property type="match status" value="1"/>
</dbReference>
<name>A0A0M2HW32_9MICO</name>
<dbReference type="EC" id="4.2.2.19" evidence="2"/>
<evidence type="ECO:0000313" key="3">
    <source>
        <dbReference type="Proteomes" id="UP000033900"/>
    </source>
</evidence>
<keyword evidence="3" id="KW-1185">Reference proteome</keyword>
<keyword evidence="1" id="KW-0732">Signal</keyword>
<feature type="chain" id="PRO_5005634423" evidence="1">
    <location>
        <begin position="27"/>
        <end position="493"/>
    </location>
</feature>
<comment type="caution">
    <text evidence="2">The sequence shown here is derived from an EMBL/GenBank/DDBJ whole genome shotgun (WGS) entry which is preliminary data.</text>
</comment>
<dbReference type="EMBL" id="JYJB01000005">
    <property type="protein sequence ID" value="KJL49130.1"/>
    <property type="molecule type" value="Genomic_DNA"/>
</dbReference>
<dbReference type="InterPro" id="IPR012334">
    <property type="entry name" value="Pectin_lyas_fold"/>
</dbReference>
<dbReference type="SUPFAM" id="SSF51126">
    <property type="entry name" value="Pectin lyase-like"/>
    <property type="match status" value="1"/>
</dbReference>
<dbReference type="GO" id="GO:0033999">
    <property type="term" value="F:chondroitin B lyase activity"/>
    <property type="evidence" value="ECO:0007669"/>
    <property type="project" value="UniProtKB-EC"/>
</dbReference>
<dbReference type="STRING" id="273678.RS84_00761"/>
<accession>A0A0M2HW32</accession>
<dbReference type="OrthoDB" id="273319at2"/>
<dbReference type="InterPro" id="IPR011050">
    <property type="entry name" value="Pectin_lyase_fold/virulence"/>
</dbReference>
<evidence type="ECO:0000313" key="2">
    <source>
        <dbReference type="EMBL" id="KJL49130.1"/>
    </source>
</evidence>
<sequence>MKRRTFILSAVAGAAAAITLPQQAGATVLGRPAASARVVPMLPGRGPYSHVSSIDELRAAIASTTDGGTIIVADGTYAVPDGAPIDLTGAGGRWNKPLTIMAASIGGVTLTGSQSFLFQDAHDIVISGFVFTQSTTIEIAPTCNAITLSRNEFTLADIEGMHCMMVRADNTVIEYNHFHHKSTLGIFLGVEGANSTEMAENVHIHHNYFSDHSFAGDNGGEPIRLGVSPRALSSARATVEYNLFERTNGDPEAISVKSSDNVVRFNTIRDSGGGIVLRHGNRTRVESNHIIRGERGIRIYGNDHVIVNNYIGETADTAIVLGAGTVRDHYEGEPANSRNKNDAVDRVRVALNTIVGNTGGISGETHRPIPPADCVIVDNILVGDSGTLATVPTGTGFTWAGNILWGAAADGDLPAGGFIRVDPRLVRDAADVLRIGAGSPAVDAATQDHSAWVRDDIEGRKRTGAADVGAHELTPAHAMREPLTTADVGPFAP</sequence>
<dbReference type="SMART" id="SM00710">
    <property type="entry name" value="PbH1"/>
    <property type="match status" value="6"/>
</dbReference>
<dbReference type="CDD" id="cd14251">
    <property type="entry name" value="PL-6"/>
    <property type="match status" value="1"/>
</dbReference>
<dbReference type="PATRIC" id="fig|273678.4.peg.756"/>
<dbReference type="Gene3D" id="2.160.20.10">
    <property type="entry name" value="Single-stranded right-handed beta-helix, Pectin lyase-like"/>
    <property type="match status" value="1"/>
</dbReference>
<reference evidence="2 3" key="1">
    <citation type="submission" date="2015-02" db="EMBL/GenBank/DDBJ databases">
        <title>Draft genome sequences of ten Microbacterium spp. with emphasis on heavy metal contaminated environments.</title>
        <authorList>
            <person name="Corretto E."/>
        </authorList>
    </citation>
    <scope>NUCLEOTIDE SEQUENCE [LARGE SCALE GENOMIC DNA]</scope>
    <source>
        <strain evidence="2 3">SA35</strain>
    </source>
</reference>
<proteinExistence type="predicted"/>
<dbReference type="Proteomes" id="UP000033900">
    <property type="component" value="Unassembled WGS sequence"/>
</dbReference>
<keyword evidence="2" id="KW-0456">Lyase</keyword>
<dbReference type="AlphaFoldDB" id="A0A0M2HW32"/>
<feature type="signal peptide" evidence="1">
    <location>
        <begin position="1"/>
        <end position="26"/>
    </location>
</feature>
<organism evidence="2 3">
    <name type="scientific">Microbacterium hydrocarbonoxydans</name>
    <dbReference type="NCBI Taxonomy" id="273678"/>
    <lineage>
        <taxon>Bacteria</taxon>
        <taxon>Bacillati</taxon>
        <taxon>Actinomycetota</taxon>
        <taxon>Actinomycetes</taxon>
        <taxon>Micrococcales</taxon>
        <taxon>Microbacteriaceae</taxon>
        <taxon>Microbacterium</taxon>
    </lineage>
</organism>
<dbReference type="InterPro" id="IPR039513">
    <property type="entry name" value="PL-6"/>
</dbReference>
<protein>
    <submittedName>
        <fullName evidence="2">Chondroitinase-B</fullName>
        <ecNumber evidence="2">4.2.2.19</ecNumber>
    </submittedName>
</protein>
<dbReference type="InterPro" id="IPR006626">
    <property type="entry name" value="PbH1"/>
</dbReference>